<proteinExistence type="predicted"/>
<gene>
    <name evidence="1" type="ORF">KOR34_35500</name>
</gene>
<keyword evidence="2" id="KW-1185">Reference proteome</keyword>
<evidence type="ECO:0000313" key="1">
    <source>
        <dbReference type="EMBL" id="TWT33717.1"/>
    </source>
</evidence>
<dbReference type="AlphaFoldDB" id="A0A5C5V7C7"/>
<name>A0A5C5V7C7_9BACT</name>
<dbReference type="RefSeq" id="WP_197531524.1">
    <property type="nucleotide sequence ID" value="NZ_SIHJ01000002.1"/>
</dbReference>
<protein>
    <submittedName>
        <fullName evidence="1">Uncharacterized protein</fullName>
    </submittedName>
</protein>
<dbReference type="Proteomes" id="UP000316714">
    <property type="component" value="Unassembled WGS sequence"/>
</dbReference>
<comment type="caution">
    <text evidence="1">The sequence shown here is derived from an EMBL/GenBank/DDBJ whole genome shotgun (WGS) entry which is preliminary data.</text>
</comment>
<dbReference type="EMBL" id="SIHJ01000002">
    <property type="protein sequence ID" value="TWT33717.1"/>
    <property type="molecule type" value="Genomic_DNA"/>
</dbReference>
<accession>A0A5C5V7C7</accession>
<sequence>MADRVPNTHVQLVVLTPEPGVADRVADRMTARRHIEGEGLVSVTGELNCTHTAVVRPRSHAPDWAGVVRTVRSTHRPDWLLAAGIATAARQPTPTLGPAPVGYVRDALGAPTQISLPLDRPSIMVAHAAGADAVADWPADIASACCDLGLALAILALVEAAPDDADPEWRNLAQQQSTAGKLGAAFGGLWRRPSMAKEAVSRLAGRWKGLDELVDLVERSAASDCSTIAPPRRS</sequence>
<evidence type="ECO:0000313" key="2">
    <source>
        <dbReference type="Proteomes" id="UP000316714"/>
    </source>
</evidence>
<reference evidence="1 2" key="1">
    <citation type="submission" date="2019-02" db="EMBL/GenBank/DDBJ databases">
        <title>Deep-cultivation of Planctomycetes and their phenomic and genomic characterization uncovers novel biology.</title>
        <authorList>
            <person name="Wiegand S."/>
            <person name="Jogler M."/>
            <person name="Boedeker C."/>
            <person name="Pinto D."/>
            <person name="Vollmers J."/>
            <person name="Rivas-Marin E."/>
            <person name="Kohn T."/>
            <person name="Peeters S.H."/>
            <person name="Heuer A."/>
            <person name="Rast P."/>
            <person name="Oberbeckmann S."/>
            <person name="Bunk B."/>
            <person name="Jeske O."/>
            <person name="Meyerdierks A."/>
            <person name="Storesund J.E."/>
            <person name="Kallscheuer N."/>
            <person name="Luecker S."/>
            <person name="Lage O.M."/>
            <person name="Pohl T."/>
            <person name="Merkel B.J."/>
            <person name="Hornburger P."/>
            <person name="Mueller R.-W."/>
            <person name="Bruemmer F."/>
            <person name="Labrenz M."/>
            <person name="Spormann A.M."/>
            <person name="Op Den Camp H."/>
            <person name="Overmann J."/>
            <person name="Amann R."/>
            <person name="Jetten M.S.M."/>
            <person name="Mascher T."/>
            <person name="Medema M.H."/>
            <person name="Devos D.P."/>
            <person name="Kaster A.-K."/>
            <person name="Ovreas L."/>
            <person name="Rohde M."/>
            <person name="Galperin M.Y."/>
            <person name="Jogler C."/>
        </authorList>
    </citation>
    <scope>NUCLEOTIDE SEQUENCE [LARGE SCALE GENOMIC DNA]</scope>
    <source>
        <strain evidence="1 2">KOR34</strain>
    </source>
</reference>
<organism evidence="1 2">
    <name type="scientific">Posidoniimonas corsicana</name>
    <dbReference type="NCBI Taxonomy" id="1938618"/>
    <lineage>
        <taxon>Bacteria</taxon>
        <taxon>Pseudomonadati</taxon>
        <taxon>Planctomycetota</taxon>
        <taxon>Planctomycetia</taxon>
        <taxon>Pirellulales</taxon>
        <taxon>Lacipirellulaceae</taxon>
        <taxon>Posidoniimonas</taxon>
    </lineage>
</organism>